<evidence type="ECO:0000259" key="1">
    <source>
        <dbReference type="Pfam" id="PF17648"/>
    </source>
</evidence>
<feature type="domain" description="Luciferase" evidence="1">
    <location>
        <begin position="87"/>
        <end position="150"/>
    </location>
</feature>
<gene>
    <name evidence="2" type="ORF">FHX53_000185</name>
</gene>
<dbReference type="InterPro" id="IPR040841">
    <property type="entry name" value="Luciferase_dom"/>
</dbReference>
<dbReference type="Pfam" id="PF17648">
    <property type="entry name" value="Luciferase"/>
    <property type="match status" value="1"/>
</dbReference>
<proteinExistence type="predicted"/>
<dbReference type="EMBL" id="JACGWX010000001">
    <property type="protein sequence ID" value="MBA8846621.1"/>
    <property type="molecule type" value="Genomic_DNA"/>
</dbReference>
<evidence type="ECO:0000313" key="2">
    <source>
        <dbReference type="EMBL" id="MBA8846621.1"/>
    </source>
</evidence>
<comment type="caution">
    <text evidence="2">The sequence shown here is derived from an EMBL/GenBank/DDBJ whole genome shotgun (WGS) entry which is preliminary data.</text>
</comment>
<dbReference type="Proteomes" id="UP000585905">
    <property type="component" value="Unassembled WGS sequence"/>
</dbReference>
<evidence type="ECO:0000313" key="3">
    <source>
        <dbReference type="Proteomes" id="UP000585905"/>
    </source>
</evidence>
<name>A0A839E2N7_9MICO</name>
<dbReference type="AlphaFoldDB" id="A0A839E2N7"/>
<reference evidence="2 3" key="1">
    <citation type="submission" date="2020-07" db="EMBL/GenBank/DDBJ databases">
        <title>Sequencing the genomes of 1000 actinobacteria strains.</title>
        <authorList>
            <person name="Klenk H.-P."/>
        </authorList>
    </citation>
    <scope>NUCLEOTIDE SEQUENCE [LARGE SCALE GENOMIC DNA]</scope>
    <source>
        <strain evidence="2 3">DSM 19663</strain>
    </source>
</reference>
<sequence>MDVVMGALLVQRTGRPPMMALDGPAWQLDQRSVPTTWVAVWDALRSGPGVIAGPSALGAPGSRAVLVPSVINPEPGTSLAPGGHALEPAHLHSPADTSMHVVLPAERAALVVAQGWGIACPRAVHGTEVILFGPRDEAELDVVSALARESVRWSLARNGVTVFQRRAPAPDGSVAEVGAAVLATAALLAASVVGDELADAEEQRAG</sequence>
<organism evidence="2 3">
    <name type="scientific">Microcella alkalica</name>
    <dbReference type="NCBI Taxonomy" id="355930"/>
    <lineage>
        <taxon>Bacteria</taxon>
        <taxon>Bacillati</taxon>
        <taxon>Actinomycetota</taxon>
        <taxon>Actinomycetes</taxon>
        <taxon>Micrococcales</taxon>
        <taxon>Microbacteriaceae</taxon>
        <taxon>Microcella</taxon>
    </lineage>
</organism>
<accession>A0A839E2N7</accession>
<keyword evidence="3" id="KW-1185">Reference proteome</keyword>
<protein>
    <submittedName>
        <fullName evidence="2">Phospholipase/carboxylesterase</fullName>
    </submittedName>
</protein>